<name>C3K721_PSEFS</name>
<evidence type="ECO:0000256" key="1">
    <source>
        <dbReference type="SAM" id="Phobius"/>
    </source>
</evidence>
<evidence type="ECO:0000313" key="2">
    <source>
        <dbReference type="EMBL" id="CAI2795940.1"/>
    </source>
</evidence>
<dbReference type="EMBL" id="OV986001">
    <property type="protein sequence ID" value="CAI2795940.1"/>
    <property type="molecule type" value="Genomic_DNA"/>
</dbReference>
<dbReference type="AlphaFoldDB" id="C3K721"/>
<reference evidence="3" key="1">
    <citation type="journal article" date="2009" name="Genome Biol.">
        <title>Genomic and genetic analyses of diversity and plant interactions of Pseudomonas fluorescens.</title>
        <authorList>
            <person name="Silby M.W."/>
            <person name="Cerdeno-Tarraga A.M."/>
            <person name="Vernikos G.S."/>
            <person name="Giddens S.R."/>
            <person name="Jackson R.W."/>
            <person name="Preston G.M."/>
            <person name="Zhang X.X."/>
            <person name="Moon C.D."/>
            <person name="Gehrig S.M."/>
            <person name="Godfrey S.A."/>
            <person name="Knight C.G."/>
            <person name="Malone J.G."/>
            <person name="Robinson Z."/>
            <person name="Spiers A.J."/>
            <person name="Harris S."/>
            <person name="Challis G.L."/>
            <person name="Yaxley A.M."/>
            <person name="Harris D."/>
            <person name="Seeger K."/>
            <person name="Murphy L."/>
            <person name="Rutter S."/>
            <person name="Squares R."/>
            <person name="Quail M.A."/>
            <person name="Saunders E."/>
            <person name="Mavromatis K."/>
            <person name="Brettin T.S."/>
            <person name="Bentley S.D."/>
            <person name="Hothersall J."/>
            <person name="Stephens E."/>
            <person name="Thomas C.M."/>
            <person name="Parkhill J."/>
            <person name="Levy S.B."/>
            <person name="Rainey P.B."/>
            <person name="Thomson N.R."/>
        </authorList>
    </citation>
    <scope>NUCLEOTIDE SEQUENCE [LARGE SCALE GENOMIC DNA]</scope>
    <source>
        <strain evidence="3">SBW25</strain>
    </source>
</reference>
<sequence>MLFMHWQSIGAGSYMLQEKKIRQFHPGGLAILFLWFACIFDPVGMLFNIKFVAIIIVYIVIFFKLIKKGGRLDLTKDYIWFFIFFAIVLPVFGVTVSVFHGVSESGGDTSYISSAVYVGCSLLYLFPGYLGAACQSLSISLRALALSIWLTLLAIITGHHEALTEFYFNHGMAYIGERTYSAVGFYYIYFVASPMLIYLVCKDTWELISSFSVKRLLILFMTAGALFLSGTRANMVLAVVAPFFVMTWFRYGRATLIFVPVMAGVLILTMIVFNIPIVSDMFGPGEQSNSTKIAYLQSYYKIFNDPLILLIGQGFNAKEWSGVVAAMLPEGANKTELSYLEMLRVFGFFGLFFLLLLLKRLSVNGAIARTGYPWIAPGLILYAMVSAINPYIFSSNGMLLLGFSAAVLSAEKSTASDRQQSV</sequence>
<dbReference type="KEGG" id="pfs:PFLU_1656"/>
<dbReference type="HOGENOM" id="CLU_650298_0_0_6"/>
<feature type="transmembrane region" description="Helical" evidence="1">
    <location>
        <begin position="233"/>
        <end position="249"/>
    </location>
</feature>
<keyword evidence="1" id="KW-0472">Membrane</keyword>
<feature type="transmembrane region" description="Helical" evidence="1">
    <location>
        <begin position="24"/>
        <end position="43"/>
    </location>
</feature>
<organism evidence="3">
    <name type="scientific">Pseudomonas fluorescens (strain SBW25)</name>
    <dbReference type="NCBI Taxonomy" id="216595"/>
    <lineage>
        <taxon>Bacteria</taxon>
        <taxon>Pseudomonadati</taxon>
        <taxon>Pseudomonadota</taxon>
        <taxon>Gammaproteobacteria</taxon>
        <taxon>Pseudomonadales</taxon>
        <taxon>Pseudomonadaceae</taxon>
        <taxon>Pseudomonas</taxon>
    </lineage>
</organism>
<feature type="transmembrane region" description="Helical" evidence="1">
    <location>
        <begin position="370"/>
        <end position="393"/>
    </location>
</feature>
<feature type="transmembrane region" description="Helical" evidence="1">
    <location>
        <begin position="78"/>
        <end position="99"/>
    </location>
</feature>
<dbReference type="eggNOG" id="ENOG5033C42">
    <property type="taxonomic scope" value="Bacteria"/>
</dbReference>
<feature type="transmembrane region" description="Helical" evidence="1">
    <location>
        <begin position="179"/>
        <end position="200"/>
    </location>
</feature>
<feature type="transmembrane region" description="Helical" evidence="1">
    <location>
        <begin position="111"/>
        <end position="132"/>
    </location>
</feature>
<gene>
    <name evidence="3" type="ordered locus">PFLU_1656</name>
</gene>
<feature type="transmembrane region" description="Helical" evidence="1">
    <location>
        <begin position="49"/>
        <end position="66"/>
    </location>
</feature>
<accession>C3K721</accession>
<feature type="transmembrane region" description="Helical" evidence="1">
    <location>
        <begin position="207"/>
        <end position="227"/>
    </location>
</feature>
<feature type="transmembrane region" description="Helical" evidence="1">
    <location>
        <begin position="139"/>
        <end position="159"/>
    </location>
</feature>
<feature type="transmembrane region" description="Helical" evidence="1">
    <location>
        <begin position="256"/>
        <end position="277"/>
    </location>
</feature>
<reference evidence="2" key="2">
    <citation type="submission" date="2023-10" db="EMBL/GenBank/DDBJ databases">
        <authorList>
            <person name="Fortmann-Grote C."/>
        </authorList>
    </citation>
    <scope>NUCLEOTIDE SEQUENCE</scope>
    <source>
        <strain evidence="2">SBW25</strain>
    </source>
</reference>
<protein>
    <submittedName>
        <fullName evidence="2 3">Membrane protein</fullName>
    </submittedName>
</protein>
<keyword evidence="1" id="KW-0812">Transmembrane</keyword>
<feature type="transmembrane region" description="Helical" evidence="1">
    <location>
        <begin position="337"/>
        <end position="358"/>
    </location>
</feature>
<evidence type="ECO:0000313" key="3">
    <source>
        <dbReference type="EMBL" id="CAY47905.1"/>
    </source>
</evidence>
<dbReference type="Proteomes" id="UP001152918">
    <property type="component" value="Chromosome"/>
</dbReference>
<dbReference type="EMBL" id="AM181176">
    <property type="protein sequence ID" value="CAY47905.1"/>
    <property type="molecule type" value="Genomic_DNA"/>
</dbReference>
<proteinExistence type="predicted"/>
<keyword evidence="1" id="KW-1133">Transmembrane helix</keyword>